<dbReference type="AlphaFoldDB" id="A0A9J5Y8U9"/>
<dbReference type="PANTHER" id="PTHR33784">
    <property type="entry name" value="OS05G0482100 PROTEIN"/>
    <property type="match status" value="1"/>
</dbReference>
<sequence length="248" mass="28360">MEGLFVGIDCCGKRIEKKNRYIWNWKDALYRKGMFDFFNHNEPNALGMINQVANRGHISASYVLAIISIFKGYGFMREGLMFIVNMKKIEPLKTRRCRHKLQYVLGRMWVPEPHLLGKRPICCVVHQQEQSVRNNGWPQGSDDEDEDDIRCELCSCDLELNYISNVAIFEAYIATYGPCVATYESNVATFEAYVATDDPCVAIYVSIGVLPFKVIDQPSFLVYLGGAEIPPILRVYADENPIEEDHNL</sequence>
<dbReference type="Proteomes" id="UP000824120">
    <property type="component" value="Chromosome 7"/>
</dbReference>
<feature type="domain" description="At2g35280-like TPR" evidence="1">
    <location>
        <begin position="27"/>
        <end position="104"/>
    </location>
</feature>
<protein>
    <recommendedName>
        <fullName evidence="1">At2g35280-like TPR domain-containing protein</fullName>
    </recommendedName>
</protein>
<dbReference type="EMBL" id="JACXVP010000007">
    <property type="protein sequence ID" value="KAG5595430.1"/>
    <property type="molecule type" value="Genomic_DNA"/>
</dbReference>
<name>A0A9J5Y8U9_SOLCO</name>
<evidence type="ECO:0000259" key="1">
    <source>
        <dbReference type="Pfam" id="PF23310"/>
    </source>
</evidence>
<keyword evidence="3" id="KW-1185">Reference proteome</keyword>
<dbReference type="Pfam" id="PF23310">
    <property type="entry name" value="TPR_27"/>
    <property type="match status" value="1"/>
</dbReference>
<accession>A0A9J5Y8U9</accession>
<dbReference type="PANTHER" id="PTHR33784:SF10">
    <property type="entry name" value="F-BOX PROTEIN"/>
    <property type="match status" value="1"/>
</dbReference>
<evidence type="ECO:0000313" key="3">
    <source>
        <dbReference type="Proteomes" id="UP000824120"/>
    </source>
</evidence>
<dbReference type="InterPro" id="IPR040338">
    <property type="entry name" value="At1g67623-like"/>
</dbReference>
<gene>
    <name evidence="2" type="ORF">H5410_036662</name>
</gene>
<evidence type="ECO:0000313" key="2">
    <source>
        <dbReference type="EMBL" id="KAG5595430.1"/>
    </source>
</evidence>
<proteinExistence type="predicted"/>
<organism evidence="2 3">
    <name type="scientific">Solanum commersonii</name>
    <name type="common">Commerson's wild potato</name>
    <name type="synonym">Commerson's nightshade</name>
    <dbReference type="NCBI Taxonomy" id="4109"/>
    <lineage>
        <taxon>Eukaryota</taxon>
        <taxon>Viridiplantae</taxon>
        <taxon>Streptophyta</taxon>
        <taxon>Embryophyta</taxon>
        <taxon>Tracheophyta</taxon>
        <taxon>Spermatophyta</taxon>
        <taxon>Magnoliopsida</taxon>
        <taxon>eudicotyledons</taxon>
        <taxon>Gunneridae</taxon>
        <taxon>Pentapetalae</taxon>
        <taxon>asterids</taxon>
        <taxon>lamiids</taxon>
        <taxon>Solanales</taxon>
        <taxon>Solanaceae</taxon>
        <taxon>Solanoideae</taxon>
        <taxon>Solaneae</taxon>
        <taxon>Solanum</taxon>
    </lineage>
</organism>
<comment type="caution">
    <text evidence="2">The sequence shown here is derived from an EMBL/GenBank/DDBJ whole genome shotgun (WGS) entry which is preliminary data.</text>
</comment>
<dbReference type="OrthoDB" id="1293639at2759"/>
<dbReference type="InterPro" id="IPR057136">
    <property type="entry name" value="At2g35280_TPR_dom"/>
</dbReference>
<reference evidence="2 3" key="1">
    <citation type="submission" date="2020-09" db="EMBL/GenBank/DDBJ databases">
        <title>De no assembly of potato wild relative species, Solanum commersonii.</title>
        <authorList>
            <person name="Cho K."/>
        </authorList>
    </citation>
    <scope>NUCLEOTIDE SEQUENCE [LARGE SCALE GENOMIC DNA]</scope>
    <source>
        <strain evidence="2">LZ3.2</strain>
        <tissue evidence="2">Leaf</tissue>
    </source>
</reference>